<name>A0A955I1B9_9BACT</name>
<reference evidence="2" key="1">
    <citation type="submission" date="2020-04" db="EMBL/GenBank/DDBJ databases">
        <authorList>
            <person name="Zhang T."/>
        </authorList>
    </citation>
    <scope>NUCLEOTIDE SEQUENCE</scope>
    <source>
        <strain evidence="2">HKST-UBA16</strain>
    </source>
</reference>
<keyword evidence="1" id="KW-0472">Membrane</keyword>
<accession>A0A955I1B9</accession>
<proteinExistence type="predicted"/>
<protein>
    <submittedName>
        <fullName evidence="2">Uncharacterized protein</fullName>
    </submittedName>
</protein>
<comment type="caution">
    <text evidence="2">The sequence shown here is derived from an EMBL/GenBank/DDBJ whole genome shotgun (WGS) entry which is preliminary data.</text>
</comment>
<sequence>MAVDEVEIIQTKKKQVFTVGLLTAFVLLVLIVGAIRPSIATIVKLREDIDKKGVLLEDLTDKINTIAGLNIQYKDVETRAKEISLVYPDSGDFSLVMANIEEVANRSGFELSSINFNGGSSEYEIKSELFQAEAVSLNVVGSKSDLPNLMKNLEAMPMFPVIDRIGFANDPDENGNIDFNISLILFQIHDREDFYQ</sequence>
<dbReference type="EMBL" id="JAGQLM010000008">
    <property type="protein sequence ID" value="MCA9374723.1"/>
    <property type="molecule type" value="Genomic_DNA"/>
</dbReference>
<dbReference type="Gene3D" id="3.30.70.60">
    <property type="match status" value="1"/>
</dbReference>
<feature type="transmembrane region" description="Helical" evidence="1">
    <location>
        <begin position="16"/>
        <end position="35"/>
    </location>
</feature>
<evidence type="ECO:0000256" key="1">
    <source>
        <dbReference type="SAM" id="Phobius"/>
    </source>
</evidence>
<evidence type="ECO:0000313" key="2">
    <source>
        <dbReference type="EMBL" id="MCA9374723.1"/>
    </source>
</evidence>
<keyword evidence="1" id="KW-0812">Transmembrane</keyword>
<keyword evidence="1" id="KW-1133">Transmembrane helix</keyword>
<dbReference type="AlphaFoldDB" id="A0A955I1B9"/>
<dbReference type="InterPro" id="IPR014717">
    <property type="entry name" value="Transl_elong_EF1B/ribsomal_bS6"/>
</dbReference>
<organism evidence="2 3">
    <name type="scientific">Candidatus Dojkabacteria bacterium</name>
    <dbReference type="NCBI Taxonomy" id="2099670"/>
    <lineage>
        <taxon>Bacteria</taxon>
        <taxon>Candidatus Dojkabacteria</taxon>
    </lineage>
</organism>
<gene>
    <name evidence="2" type="ORF">KC622_00155</name>
</gene>
<reference evidence="2" key="2">
    <citation type="journal article" date="2021" name="Microbiome">
        <title>Successional dynamics and alternative stable states in a saline activated sludge microbial community over 9 years.</title>
        <authorList>
            <person name="Wang Y."/>
            <person name="Ye J."/>
            <person name="Ju F."/>
            <person name="Liu L."/>
            <person name="Boyd J.A."/>
            <person name="Deng Y."/>
            <person name="Parks D.H."/>
            <person name="Jiang X."/>
            <person name="Yin X."/>
            <person name="Woodcroft B.J."/>
            <person name="Tyson G.W."/>
            <person name="Hugenholtz P."/>
            <person name="Polz M.F."/>
            <person name="Zhang T."/>
        </authorList>
    </citation>
    <scope>NUCLEOTIDE SEQUENCE</scope>
    <source>
        <strain evidence="2">HKST-UBA16</strain>
    </source>
</reference>
<evidence type="ECO:0000313" key="3">
    <source>
        <dbReference type="Proteomes" id="UP000748332"/>
    </source>
</evidence>
<dbReference type="Proteomes" id="UP000748332">
    <property type="component" value="Unassembled WGS sequence"/>
</dbReference>